<dbReference type="PROSITE" id="PS50048">
    <property type="entry name" value="ZN2_CY6_FUNGAL_2"/>
    <property type="match status" value="1"/>
</dbReference>
<dbReference type="PROSITE" id="PS00463">
    <property type="entry name" value="ZN2_CY6_FUNGAL_1"/>
    <property type="match status" value="1"/>
</dbReference>
<evidence type="ECO:0000256" key="2">
    <source>
        <dbReference type="ARBA" id="ARBA00022833"/>
    </source>
</evidence>
<evidence type="ECO:0000256" key="1">
    <source>
        <dbReference type="ARBA" id="ARBA00022723"/>
    </source>
</evidence>
<feature type="compositionally biased region" description="Polar residues" evidence="7">
    <location>
        <begin position="457"/>
        <end position="466"/>
    </location>
</feature>
<keyword evidence="6" id="KW-0539">Nucleus</keyword>
<protein>
    <recommendedName>
        <fullName evidence="8">Zn(2)-C6 fungal-type domain-containing protein</fullName>
    </recommendedName>
</protein>
<evidence type="ECO:0000256" key="3">
    <source>
        <dbReference type="ARBA" id="ARBA00023015"/>
    </source>
</evidence>
<keyword evidence="4" id="KW-0238">DNA-binding</keyword>
<dbReference type="InterPro" id="IPR000014">
    <property type="entry name" value="PAS"/>
</dbReference>
<evidence type="ECO:0000259" key="8">
    <source>
        <dbReference type="PROSITE" id="PS50048"/>
    </source>
</evidence>
<feature type="region of interest" description="Disordered" evidence="7">
    <location>
        <begin position="432"/>
        <end position="599"/>
    </location>
</feature>
<dbReference type="InterPro" id="IPR035965">
    <property type="entry name" value="PAS-like_dom_sf"/>
</dbReference>
<evidence type="ECO:0000313" key="9">
    <source>
        <dbReference type="EMBL" id="KAK1922141.1"/>
    </source>
</evidence>
<dbReference type="GO" id="GO:0003677">
    <property type="term" value="F:DNA binding"/>
    <property type="evidence" value="ECO:0007669"/>
    <property type="project" value="UniProtKB-KW"/>
</dbReference>
<evidence type="ECO:0000256" key="5">
    <source>
        <dbReference type="ARBA" id="ARBA00023163"/>
    </source>
</evidence>
<dbReference type="CDD" id="cd00130">
    <property type="entry name" value="PAS"/>
    <property type="match status" value="1"/>
</dbReference>
<dbReference type="CDD" id="cd00067">
    <property type="entry name" value="GAL4"/>
    <property type="match status" value="1"/>
</dbReference>
<dbReference type="InterPro" id="IPR001138">
    <property type="entry name" value="Zn2Cys6_DnaBD"/>
</dbReference>
<dbReference type="EMBL" id="JAODAN010000009">
    <property type="protein sequence ID" value="KAK1922141.1"/>
    <property type="molecule type" value="Genomic_DNA"/>
</dbReference>
<dbReference type="PANTHER" id="PTHR47659">
    <property type="entry name" value="ZN(II)2CYS6 TRANSCRIPTION FACTOR (EUROFUNG)-RELATED"/>
    <property type="match status" value="1"/>
</dbReference>
<comment type="caution">
    <text evidence="9">The sequence shown here is derived from an EMBL/GenBank/DDBJ whole genome shotgun (WGS) entry which is preliminary data.</text>
</comment>
<keyword evidence="2" id="KW-0862">Zinc</keyword>
<keyword evidence="1" id="KW-0479">Metal-binding</keyword>
<evidence type="ECO:0000313" key="10">
    <source>
        <dbReference type="Proteomes" id="UP001182556"/>
    </source>
</evidence>
<keyword evidence="10" id="KW-1185">Reference proteome</keyword>
<evidence type="ECO:0000256" key="6">
    <source>
        <dbReference type="ARBA" id="ARBA00023242"/>
    </source>
</evidence>
<dbReference type="SUPFAM" id="SSF55785">
    <property type="entry name" value="PYP-like sensor domain (PAS domain)"/>
    <property type="match status" value="1"/>
</dbReference>
<evidence type="ECO:0000256" key="4">
    <source>
        <dbReference type="ARBA" id="ARBA00023125"/>
    </source>
</evidence>
<feature type="compositionally biased region" description="Basic and acidic residues" evidence="7">
    <location>
        <begin position="520"/>
        <end position="550"/>
    </location>
</feature>
<accession>A0AAD9CUE9</accession>
<dbReference type="GO" id="GO:0000981">
    <property type="term" value="F:DNA-binding transcription factor activity, RNA polymerase II-specific"/>
    <property type="evidence" value="ECO:0007669"/>
    <property type="project" value="InterPro"/>
</dbReference>
<gene>
    <name evidence="9" type="ORF">DB88DRAFT_383837</name>
</gene>
<proteinExistence type="predicted"/>
<dbReference type="SMART" id="SM00066">
    <property type="entry name" value="GAL4"/>
    <property type="match status" value="1"/>
</dbReference>
<name>A0AAD9CUE9_PAPLA</name>
<feature type="compositionally biased region" description="Low complexity" evidence="7">
    <location>
        <begin position="90"/>
        <end position="120"/>
    </location>
</feature>
<dbReference type="Gene3D" id="3.30.450.20">
    <property type="entry name" value="PAS domain"/>
    <property type="match status" value="1"/>
</dbReference>
<feature type="compositionally biased region" description="Basic and acidic residues" evidence="7">
    <location>
        <begin position="569"/>
        <end position="578"/>
    </location>
</feature>
<dbReference type="GO" id="GO:0008270">
    <property type="term" value="F:zinc ion binding"/>
    <property type="evidence" value="ECO:0007669"/>
    <property type="project" value="InterPro"/>
</dbReference>
<feature type="region of interest" description="Disordered" evidence="7">
    <location>
        <begin position="1"/>
        <end position="129"/>
    </location>
</feature>
<sequence length="599" mass="65052">MAGRLPFDGPGARNIVEGRETKPSLTQLTPLDTGDFTPSRSPNSTSTSPLSTSYSQSTSEQRFAADAQYRQDHVYGTSRPDTQSKYEPYTSVSSSSSSSRPVTAPSPSTRSTSASNNRTSLSPAGTKIGEIGSGGKMNVLSACAPCKKAHLACDASRPCKRCVTNSKSHLCQDVPHKKRGRPKIIKQPVGEPYARPRPLDSASASLDLGGAGRWRGQLVNTPFTALAETSKSALTSFAAITSGAPSSGEIGARSDLFEMFATTDLRIIRVTSNSLALTGFHPHEFVNINLSDYVHPSDRYLLELDRKSLLELLAPISRGPVISDRDTQASIIQAPDHILLRPIHGMPSEYPNKNVRVLRSDRQFDWFNVRMHLGSGLGASLDHPETIGKNYLCISLLLLNSTTSGGTLDRRSSLTDSYLATTPLTPATPTILQQQHQGGGLPSFSSITAGIDAPRSSYGSRGSPTGSALAYLPPTSRSLPSIPLIPRHHPFKQPSGSRYSDHSRQGAAPHQSSSNSSYWRGREREYGSHQDRRESYDDAREADVWGRHQQDGLPPMTDRTVTATASTHPHPEDQRDLPNRQAYRGSATGLQDTRRTWEL</sequence>
<organism evidence="9 10">
    <name type="scientific">Papiliotrema laurentii</name>
    <name type="common">Cryptococcus laurentii</name>
    <dbReference type="NCBI Taxonomy" id="5418"/>
    <lineage>
        <taxon>Eukaryota</taxon>
        <taxon>Fungi</taxon>
        <taxon>Dikarya</taxon>
        <taxon>Basidiomycota</taxon>
        <taxon>Agaricomycotina</taxon>
        <taxon>Tremellomycetes</taxon>
        <taxon>Tremellales</taxon>
        <taxon>Rhynchogastremaceae</taxon>
        <taxon>Papiliotrema</taxon>
    </lineage>
</organism>
<dbReference type="Proteomes" id="UP001182556">
    <property type="component" value="Unassembled WGS sequence"/>
</dbReference>
<feature type="domain" description="Zn(2)-C6 fungal-type" evidence="8">
    <location>
        <begin position="142"/>
        <end position="171"/>
    </location>
</feature>
<dbReference type="InterPro" id="IPR050335">
    <property type="entry name" value="ERT1_acuK_gluconeogen_tf"/>
</dbReference>
<dbReference type="AlphaFoldDB" id="A0AAD9CUE9"/>
<evidence type="ECO:0000256" key="7">
    <source>
        <dbReference type="SAM" id="MobiDB-lite"/>
    </source>
</evidence>
<feature type="compositionally biased region" description="Low complexity" evidence="7">
    <location>
        <begin position="37"/>
        <end position="59"/>
    </location>
</feature>
<keyword evidence="3" id="KW-0805">Transcription regulation</keyword>
<reference evidence="9" key="1">
    <citation type="submission" date="2023-02" db="EMBL/GenBank/DDBJ databases">
        <title>Identification and recombinant expression of a fungal hydrolase from Papiliotrema laurentii that hydrolyzes apple cutin and clears colloidal polyester polyurethane.</title>
        <authorList>
            <consortium name="DOE Joint Genome Institute"/>
            <person name="Roman V.A."/>
            <person name="Bojanowski C."/>
            <person name="Crable B.R."/>
            <person name="Wagner D.N."/>
            <person name="Hung C.S."/>
            <person name="Nadeau L.J."/>
            <person name="Schratz L."/>
            <person name="Haridas S."/>
            <person name="Pangilinan J."/>
            <person name="Lipzen A."/>
            <person name="Na H."/>
            <person name="Yan M."/>
            <person name="Ng V."/>
            <person name="Grigoriev I.V."/>
            <person name="Spatafora J.W."/>
            <person name="Barlow D."/>
            <person name="Biffinger J."/>
            <person name="Kelley-Loughnane N."/>
            <person name="Varaljay V.A."/>
            <person name="Crookes-Goodson W.J."/>
        </authorList>
    </citation>
    <scope>NUCLEOTIDE SEQUENCE</scope>
    <source>
        <strain evidence="9">5307AH</strain>
    </source>
</reference>
<keyword evidence="5" id="KW-0804">Transcription</keyword>
<dbReference type="PANTHER" id="PTHR47659:SF4">
    <property type="entry name" value="ZN(II)2CYS6 TRANSCRIPTION FACTOR (EUROFUNG)"/>
    <property type="match status" value="1"/>
</dbReference>